<evidence type="ECO:0000256" key="3">
    <source>
        <dbReference type="ARBA" id="ARBA00022729"/>
    </source>
</evidence>
<dbReference type="RefSeq" id="WP_184043229.1">
    <property type="nucleotide sequence ID" value="NZ_JACIGK010000007.1"/>
</dbReference>
<dbReference type="InterPro" id="IPR005950">
    <property type="entry name" value="ModA"/>
</dbReference>
<keyword evidence="3 4" id="KW-0732">Signal</keyword>
<dbReference type="Pfam" id="PF13531">
    <property type="entry name" value="SBP_bac_11"/>
    <property type="match status" value="1"/>
</dbReference>
<dbReference type="GO" id="GO:0015689">
    <property type="term" value="P:molybdate ion transport"/>
    <property type="evidence" value="ECO:0007669"/>
    <property type="project" value="InterPro"/>
</dbReference>
<dbReference type="EMBL" id="JACIGK010000007">
    <property type="protein sequence ID" value="MBB4265605.1"/>
    <property type="molecule type" value="Genomic_DNA"/>
</dbReference>
<dbReference type="PANTHER" id="PTHR30632:SF0">
    <property type="entry name" value="SULFATE-BINDING PROTEIN"/>
    <property type="match status" value="1"/>
</dbReference>
<name>A0A7W6RBZ5_9PROT</name>
<comment type="caution">
    <text evidence="5">The sequence shown here is derived from an EMBL/GenBank/DDBJ whole genome shotgun (WGS) entry which is preliminary data.</text>
</comment>
<sequence>MPILSRRQALRLPLIAVLGGMAHTAAASSAHAQATATVFADPSLKPALTSLIPAFRKETGAGLMFAYGDAKGAVGSSDRLVHDVILLAGREAMAPFVPSGQVETPVDLATGGLALVAAPGLAEPVAVSRDMAWESWVSERRPLTVVDPEIDALGQRAMDALRSMGWGEGVSKSIHLAPSMRAVLDLVARGEAGLGVAHASAAAADGRVRVVGPLPPDTYPPVVYQVAIRQGVAADSPARAFVHFLYGDAGRRALRTAGVTPLVP</sequence>
<dbReference type="GO" id="GO:0030973">
    <property type="term" value="F:molybdate ion binding"/>
    <property type="evidence" value="ECO:0007669"/>
    <property type="project" value="TreeGrafter"/>
</dbReference>
<dbReference type="Gene3D" id="3.40.190.10">
    <property type="entry name" value="Periplasmic binding protein-like II"/>
    <property type="match status" value="2"/>
</dbReference>
<gene>
    <name evidence="5" type="ORF">GGD89_001227</name>
</gene>
<reference evidence="5 6" key="1">
    <citation type="submission" date="2020-08" db="EMBL/GenBank/DDBJ databases">
        <title>Genome sequencing of Purple Non-Sulfur Bacteria from various extreme environments.</title>
        <authorList>
            <person name="Mayer M."/>
        </authorList>
    </citation>
    <scope>NUCLEOTIDE SEQUENCE [LARGE SCALE GENOMIC DNA]</scope>
    <source>
        <strain evidence="5 6">JA131</strain>
    </source>
</reference>
<dbReference type="PANTHER" id="PTHR30632">
    <property type="entry name" value="MOLYBDATE-BINDING PERIPLASMIC PROTEIN"/>
    <property type="match status" value="1"/>
</dbReference>
<evidence type="ECO:0000313" key="5">
    <source>
        <dbReference type="EMBL" id="MBB4265605.1"/>
    </source>
</evidence>
<feature type="signal peptide" evidence="4">
    <location>
        <begin position="1"/>
        <end position="32"/>
    </location>
</feature>
<protein>
    <submittedName>
        <fullName evidence="5">Molybdate transport system substrate-binding protein</fullName>
    </submittedName>
</protein>
<proteinExistence type="inferred from homology"/>
<dbReference type="Proteomes" id="UP000554286">
    <property type="component" value="Unassembled WGS sequence"/>
</dbReference>
<evidence type="ECO:0000256" key="4">
    <source>
        <dbReference type="SAM" id="SignalP"/>
    </source>
</evidence>
<dbReference type="NCBIfam" id="TIGR01256">
    <property type="entry name" value="modA"/>
    <property type="match status" value="1"/>
</dbReference>
<keyword evidence="2" id="KW-0479">Metal-binding</keyword>
<dbReference type="PROSITE" id="PS51318">
    <property type="entry name" value="TAT"/>
    <property type="match status" value="1"/>
</dbReference>
<dbReference type="AlphaFoldDB" id="A0A7W6RBZ5"/>
<dbReference type="InterPro" id="IPR006311">
    <property type="entry name" value="TAT_signal"/>
</dbReference>
<organism evidence="5 6">
    <name type="scientific">Roseospira visakhapatnamensis</name>
    <dbReference type="NCBI Taxonomy" id="390880"/>
    <lineage>
        <taxon>Bacteria</taxon>
        <taxon>Pseudomonadati</taxon>
        <taxon>Pseudomonadota</taxon>
        <taxon>Alphaproteobacteria</taxon>
        <taxon>Rhodospirillales</taxon>
        <taxon>Rhodospirillaceae</taxon>
        <taxon>Roseospira</taxon>
    </lineage>
</organism>
<feature type="chain" id="PRO_5030569185" evidence="4">
    <location>
        <begin position="33"/>
        <end position="264"/>
    </location>
</feature>
<evidence type="ECO:0000313" key="6">
    <source>
        <dbReference type="Proteomes" id="UP000554286"/>
    </source>
</evidence>
<dbReference type="GO" id="GO:0046872">
    <property type="term" value="F:metal ion binding"/>
    <property type="evidence" value="ECO:0007669"/>
    <property type="project" value="UniProtKB-KW"/>
</dbReference>
<dbReference type="SUPFAM" id="SSF53850">
    <property type="entry name" value="Periplasmic binding protein-like II"/>
    <property type="match status" value="1"/>
</dbReference>
<evidence type="ECO:0000256" key="1">
    <source>
        <dbReference type="ARBA" id="ARBA00009175"/>
    </source>
</evidence>
<dbReference type="InterPro" id="IPR050682">
    <property type="entry name" value="ModA/WtpA"/>
</dbReference>
<comment type="similarity">
    <text evidence="1">Belongs to the bacterial solute-binding protein ModA family.</text>
</comment>
<evidence type="ECO:0000256" key="2">
    <source>
        <dbReference type="ARBA" id="ARBA00022723"/>
    </source>
</evidence>
<keyword evidence="6" id="KW-1185">Reference proteome</keyword>
<accession>A0A7W6RBZ5</accession>